<dbReference type="eggNOG" id="COG3293">
    <property type="taxonomic scope" value="Bacteria"/>
</dbReference>
<dbReference type="Proteomes" id="UP000009336">
    <property type="component" value="Unassembled WGS sequence"/>
</dbReference>
<keyword evidence="3" id="KW-1185">Reference proteome</keyword>
<evidence type="ECO:0000313" key="3">
    <source>
        <dbReference type="Proteomes" id="UP000009336"/>
    </source>
</evidence>
<dbReference type="InterPro" id="IPR002559">
    <property type="entry name" value="Transposase_11"/>
</dbReference>
<reference evidence="2 3" key="1">
    <citation type="journal article" date="2012" name="BMC Genomics">
        <title>Comparative genomics of bacteria in the genus Providencia isolated from wild Drosophila melanogaster.</title>
        <authorList>
            <person name="Galac M.R."/>
            <person name="Lazzaro B.P."/>
        </authorList>
    </citation>
    <scope>NUCLEOTIDE SEQUENCE [LARGE SCALE GENOMIC DNA]</scope>
    <source>
        <strain evidence="2 3">DSM 19968</strain>
    </source>
</reference>
<feature type="domain" description="Transposase IS4-like" evidence="1">
    <location>
        <begin position="36"/>
        <end position="94"/>
    </location>
</feature>
<dbReference type="AlphaFoldDB" id="K8WLL4"/>
<evidence type="ECO:0000259" key="1">
    <source>
        <dbReference type="Pfam" id="PF01609"/>
    </source>
</evidence>
<dbReference type="GO" id="GO:0006313">
    <property type="term" value="P:DNA transposition"/>
    <property type="evidence" value="ECO:0007669"/>
    <property type="project" value="InterPro"/>
</dbReference>
<organism evidence="2 3">
    <name type="scientific">Providencia burhodogranariea DSM 19968</name>
    <dbReference type="NCBI Taxonomy" id="1141662"/>
    <lineage>
        <taxon>Bacteria</taxon>
        <taxon>Pseudomonadati</taxon>
        <taxon>Pseudomonadota</taxon>
        <taxon>Gammaproteobacteria</taxon>
        <taxon>Enterobacterales</taxon>
        <taxon>Morganellaceae</taxon>
        <taxon>Providencia</taxon>
    </lineage>
</organism>
<dbReference type="PANTHER" id="PTHR46637:SF1">
    <property type="entry name" value="BLL5188 PROTEIN"/>
    <property type="match status" value="1"/>
</dbReference>
<dbReference type="Pfam" id="PF01609">
    <property type="entry name" value="DDE_Tnp_1"/>
    <property type="match status" value="1"/>
</dbReference>
<accession>K8WLL4</accession>
<gene>
    <name evidence="2" type="ORF">OOA_10546</name>
</gene>
<dbReference type="InterPro" id="IPR052909">
    <property type="entry name" value="Transposase_6_like"/>
</dbReference>
<proteinExistence type="predicted"/>
<dbReference type="GO" id="GO:0003677">
    <property type="term" value="F:DNA binding"/>
    <property type="evidence" value="ECO:0007669"/>
    <property type="project" value="InterPro"/>
</dbReference>
<sequence>MEEWSTIFRWLNLWARKGIIRLIFIKLSSFSDSKYLFIDGTIVRVHQHATGAATEENEEKGKSRGGHSTKIHLAVDSDGYPVNFELSGGQRYDIVFC</sequence>
<dbReference type="GO" id="GO:0004803">
    <property type="term" value="F:transposase activity"/>
    <property type="evidence" value="ECO:0007669"/>
    <property type="project" value="InterPro"/>
</dbReference>
<evidence type="ECO:0000313" key="2">
    <source>
        <dbReference type="EMBL" id="EKT61439.1"/>
    </source>
</evidence>
<protein>
    <submittedName>
        <fullName evidence="2">Transposase</fullName>
    </submittedName>
</protein>
<comment type="caution">
    <text evidence="2">The sequence shown here is derived from an EMBL/GenBank/DDBJ whole genome shotgun (WGS) entry which is preliminary data.</text>
</comment>
<dbReference type="STRING" id="1141662.OOA_10546"/>
<name>K8WLL4_9GAMM</name>
<dbReference type="HOGENOM" id="CLU_184104_0_0_6"/>
<dbReference type="EMBL" id="AKKL01000028">
    <property type="protein sequence ID" value="EKT61439.1"/>
    <property type="molecule type" value="Genomic_DNA"/>
</dbReference>
<dbReference type="PANTHER" id="PTHR46637">
    <property type="entry name" value="TIS1421-TRANSPOSASE PROTEIN A"/>
    <property type="match status" value="1"/>
</dbReference>